<dbReference type="AlphaFoldDB" id="A0A917KY32"/>
<keyword evidence="5" id="KW-1185">Reference proteome</keyword>
<accession>A0A917KY32</accession>
<gene>
    <name evidence="4" type="ORF">GCM10010121_049340</name>
</gene>
<dbReference type="Pfam" id="PF20014">
    <property type="entry name" value="GAP1-M"/>
    <property type="match status" value="1"/>
</dbReference>
<proteinExistence type="predicted"/>
<dbReference type="InterPro" id="IPR045402">
    <property type="entry name" value="GAP1-N2"/>
</dbReference>
<feature type="domain" description="GTPase-associated protein 1 middle" evidence="3">
    <location>
        <begin position="154"/>
        <end position="236"/>
    </location>
</feature>
<organism evidence="4 5">
    <name type="scientific">Streptomyces brasiliensis</name>
    <dbReference type="NCBI Taxonomy" id="1954"/>
    <lineage>
        <taxon>Bacteria</taxon>
        <taxon>Bacillati</taxon>
        <taxon>Actinomycetota</taxon>
        <taxon>Actinomycetes</taxon>
        <taxon>Kitasatosporales</taxon>
        <taxon>Streptomycetaceae</taxon>
        <taxon>Streptomyces</taxon>
    </lineage>
</organism>
<evidence type="ECO:0000259" key="3">
    <source>
        <dbReference type="Pfam" id="PF20014"/>
    </source>
</evidence>
<dbReference type="RefSeq" id="WP_189313435.1">
    <property type="nucleotide sequence ID" value="NZ_BMQA01000017.1"/>
</dbReference>
<reference evidence="4" key="2">
    <citation type="submission" date="2020-09" db="EMBL/GenBank/DDBJ databases">
        <authorList>
            <person name="Sun Q."/>
            <person name="Ohkuma M."/>
        </authorList>
    </citation>
    <scope>NUCLEOTIDE SEQUENCE</scope>
    <source>
        <strain evidence="4">JCM 3086</strain>
    </source>
</reference>
<dbReference type="EMBL" id="BMQA01000017">
    <property type="protein sequence ID" value="GGJ32291.1"/>
    <property type="molecule type" value="Genomic_DNA"/>
</dbReference>
<protein>
    <submittedName>
        <fullName evidence="4">Uncharacterized protein</fullName>
    </submittedName>
</protein>
<feature type="compositionally biased region" description="Basic and acidic residues" evidence="1">
    <location>
        <begin position="483"/>
        <end position="498"/>
    </location>
</feature>
<name>A0A917KY32_9ACTN</name>
<feature type="domain" description="GTPase-associated protein 1 N-terminal" evidence="2">
    <location>
        <begin position="1"/>
        <end position="131"/>
    </location>
</feature>
<evidence type="ECO:0000313" key="5">
    <source>
        <dbReference type="Proteomes" id="UP000657574"/>
    </source>
</evidence>
<sequence length="511" mass="53921">MAGQAHYTSAPPSAAGPHGGFRFTAVSPAARPALGVLRPLTGYTPPPGAVQPAECPKAFAYDRPDDDTAVLTRTRFTGQDYTGRLGNHFCHALCAGPGELAGLRPVELWDTPQWAPSPAPDDGHALPDLAELVPGSAVGPDRVRRLLDAAGEAGVRLLERLLTVALRALADEGTGATLVSTDPERVVDWIAAVSYTLPAGLTARLTFTTYTARPEDDHRHLTGTRPETGQRAPAPVFDLDGLGEHGGPEPCATARFLAGAWDSGRLDLVDAVAELWDAAPDEGAGAGVRRLRVACALLAPDGTAGDLVQATFAPSWTTPTNSLPDGRTPPAGAPAGEESGLAGFVRAVAELRPQAAGVPPKRVRDAAERHLATLTAPLGDVRAALAPLPEPYRGAVLAGLLTALEAAAESWAEVLDAQACAFLASLADGAPGGVQDVLAEAPGTTLHVLRRAPEEPRRAGLRILRLYRRGLWEERETYEALRDLVRAEEPEPERERGPRLSWRRGSTREKE</sequence>
<dbReference type="Proteomes" id="UP000657574">
    <property type="component" value="Unassembled WGS sequence"/>
</dbReference>
<dbReference type="Pfam" id="PF20013">
    <property type="entry name" value="GAP1-N2"/>
    <property type="match status" value="1"/>
</dbReference>
<evidence type="ECO:0000313" key="4">
    <source>
        <dbReference type="EMBL" id="GGJ32291.1"/>
    </source>
</evidence>
<evidence type="ECO:0000256" key="1">
    <source>
        <dbReference type="SAM" id="MobiDB-lite"/>
    </source>
</evidence>
<comment type="caution">
    <text evidence="4">The sequence shown here is derived from an EMBL/GenBank/DDBJ whole genome shotgun (WGS) entry which is preliminary data.</text>
</comment>
<feature type="region of interest" description="Disordered" evidence="1">
    <location>
        <begin position="483"/>
        <end position="511"/>
    </location>
</feature>
<reference evidence="4" key="1">
    <citation type="journal article" date="2014" name="Int. J. Syst. Evol. Microbiol.">
        <title>Complete genome sequence of Corynebacterium casei LMG S-19264T (=DSM 44701T), isolated from a smear-ripened cheese.</title>
        <authorList>
            <consortium name="US DOE Joint Genome Institute (JGI-PGF)"/>
            <person name="Walter F."/>
            <person name="Albersmeier A."/>
            <person name="Kalinowski J."/>
            <person name="Ruckert C."/>
        </authorList>
    </citation>
    <scope>NUCLEOTIDE SEQUENCE</scope>
    <source>
        <strain evidence="4">JCM 3086</strain>
    </source>
</reference>
<feature type="region of interest" description="Disordered" evidence="1">
    <location>
        <begin position="315"/>
        <end position="337"/>
    </location>
</feature>
<dbReference type="InterPro" id="IPR045401">
    <property type="entry name" value="GAP1-M"/>
</dbReference>
<evidence type="ECO:0000259" key="2">
    <source>
        <dbReference type="Pfam" id="PF20013"/>
    </source>
</evidence>